<dbReference type="PANTHER" id="PTHR19959:SF119">
    <property type="entry name" value="FUNGAL LIPASE-LIKE DOMAIN-CONTAINING PROTEIN"/>
    <property type="match status" value="1"/>
</dbReference>
<sequence>MLHVLEVCNKISSVERSPGFRGFGSQVKVWMKRDEVEREIRRLKEHVNSCFIKFTAFSTARVEGRAARIEETSLDTMGTSLRVEQTLLVNHVESRIQLRRLEGMMAQVLLDTPFGQNVMNRTIEIITSDTTQQTLEFQYLSAEALRLIDSLQQLAANSAVVLDSPFRSLTDLFFLRSTSTKPVLHDILGVVLQISDPPDKIPFTSIQKILDIGEQLVALGLNSEATAWHLMTTQILRRLAGGAFPERVLPHLALSLECLSCRYQDQLRLELALESSQQAVDVCRLLYDIAPDVDYWPLFATIFITHSMNLRATGRHRAAISIAQEAVGICRPRLADIIEFCSGLTSWPDEAEYKAVTSFQALFSLGESLASDNQHLDAYEAFKEGFQIICALSGSKHPPLGTHIDLIFDQICTLAEGGGFSRGMLADGVILLRDLARIYPEEFSSHFLWILYAHVYFSQPPPESGTSLKDLRIFLEPESASPPPPLPDTDFAVHIQSFNVHGGIIEDTIRAFYLYPSQIPLLALVQNIFIAHFEEATVILRDAVASFMTASSLSKSQSTWIFWGLCNTLDFAPLSQLRKLNILAIMSEITHHFRTIATSTSSSRSCRDSFINALTWSFWGFWSAGFLPDALATADESIKYFHSLAAENVDEVDQLRWFQVRRIFVLCDMGQIAEARQAAKELKMLFRSFMGPEATRDSKDDFLRYCVIQTRIIQRSGEDQKALQFLQKVVSEAGKPDWTKGEQVFVFSFNFLLAELAAAWGRTRQPGNALISAQQAVTVCRKVAEEYPDEQICSLVHALTILSDCLAAVGRNEEALKAGLEAVTTYTQHVSGIRGLFFIIRRQELGANAFNCLAHRLATSQQLAESISNAEKAIDLGRESSQLVPRLMPKLANNLQNMASILWKLGRRKESIAACREAVSIMRQVTEHEAYLLADLAEGLTQLARYLMEKGDLDEAAVSTAECTEVQRNMVSMPSPDSLFSEIDIFEFLDDSVSEEGAGGDTAMGAMESSPKATSVAEGARAPVVTQDGDVDPDIRKKTRLADVLTAPVEVKLRSTPMDILWWMLLAILGAAFVVLWSRI</sequence>
<dbReference type="Gene3D" id="1.25.40.10">
    <property type="entry name" value="Tetratricopeptide repeat domain"/>
    <property type="match status" value="3"/>
</dbReference>
<dbReference type="SUPFAM" id="SSF48452">
    <property type="entry name" value="TPR-like"/>
    <property type="match status" value="2"/>
</dbReference>
<keyword evidence="1" id="KW-0472">Membrane</keyword>
<dbReference type="InterPro" id="IPR011990">
    <property type="entry name" value="TPR-like_helical_dom_sf"/>
</dbReference>
<evidence type="ECO:0000313" key="2">
    <source>
        <dbReference type="EMBL" id="KAJ7782553.1"/>
    </source>
</evidence>
<protein>
    <submittedName>
        <fullName evidence="2">Uncharacterized protein</fullName>
    </submittedName>
</protein>
<evidence type="ECO:0000313" key="3">
    <source>
        <dbReference type="Proteomes" id="UP001215280"/>
    </source>
</evidence>
<dbReference type="AlphaFoldDB" id="A0AAD7NZU3"/>
<dbReference type="SMART" id="SM00028">
    <property type="entry name" value="TPR"/>
    <property type="match status" value="4"/>
</dbReference>
<keyword evidence="3" id="KW-1185">Reference proteome</keyword>
<keyword evidence="1" id="KW-0812">Transmembrane</keyword>
<feature type="transmembrane region" description="Helical" evidence="1">
    <location>
        <begin position="1060"/>
        <end position="1078"/>
    </location>
</feature>
<dbReference type="PANTHER" id="PTHR19959">
    <property type="entry name" value="KINESIN LIGHT CHAIN"/>
    <property type="match status" value="1"/>
</dbReference>
<gene>
    <name evidence="2" type="ORF">DFH07DRAFT_791049</name>
</gene>
<dbReference type="InterPro" id="IPR019734">
    <property type="entry name" value="TPR_rpt"/>
</dbReference>
<reference evidence="2" key="1">
    <citation type="submission" date="2023-03" db="EMBL/GenBank/DDBJ databases">
        <title>Massive genome expansion in bonnet fungi (Mycena s.s.) driven by repeated elements and novel gene families across ecological guilds.</title>
        <authorList>
            <consortium name="Lawrence Berkeley National Laboratory"/>
            <person name="Harder C.B."/>
            <person name="Miyauchi S."/>
            <person name="Viragh M."/>
            <person name="Kuo A."/>
            <person name="Thoen E."/>
            <person name="Andreopoulos B."/>
            <person name="Lu D."/>
            <person name="Skrede I."/>
            <person name="Drula E."/>
            <person name="Henrissat B."/>
            <person name="Morin E."/>
            <person name="Kohler A."/>
            <person name="Barry K."/>
            <person name="LaButti K."/>
            <person name="Morin E."/>
            <person name="Salamov A."/>
            <person name="Lipzen A."/>
            <person name="Mereny Z."/>
            <person name="Hegedus B."/>
            <person name="Baldrian P."/>
            <person name="Stursova M."/>
            <person name="Weitz H."/>
            <person name="Taylor A."/>
            <person name="Grigoriev I.V."/>
            <person name="Nagy L.G."/>
            <person name="Martin F."/>
            <person name="Kauserud H."/>
        </authorList>
    </citation>
    <scope>NUCLEOTIDE SEQUENCE</scope>
    <source>
        <strain evidence="2">CBHHK188m</strain>
    </source>
</reference>
<accession>A0AAD7NZU3</accession>
<organism evidence="2 3">
    <name type="scientific">Mycena maculata</name>
    <dbReference type="NCBI Taxonomy" id="230809"/>
    <lineage>
        <taxon>Eukaryota</taxon>
        <taxon>Fungi</taxon>
        <taxon>Dikarya</taxon>
        <taxon>Basidiomycota</taxon>
        <taxon>Agaricomycotina</taxon>
        <taxon>Agaricomycetes</taxon>
        <taxon>Agaricomycetidae</taxon>
        <taxon>Agaricales</taxon>
        <taxon>Marasmiineae</taxon>
        <taxon>Mycenaceae</taxon>
        <taxon>Mycena</taxon>
    </lineage>
</organism>
<evidence type="ECO:0000256" key="1">
    <source>
        <dbReference type="SAM" id="Phobius"/>
    </source>
</evidence>
<name>A0AAD7NZU3_9AGAR</name>
<dbReference type="Pfam" id="PF13181">
    <property type="entry name" value="TPR_8"/>
    <property type="match status" value="1"/>
</dbReference>
<keyword evidence="1" id="KW-1133">Transmembrane helix</keyword>
<comment type="caution">
    <text evidence="2">The sequence shown here is derived from an EMBL/GenBank/DDBJ whole genome shotgun (WGS) entry which is preliminary data.</text>
</comment>
<dbReference type="EMBL" id="JARJLG010000003">
    <property type="protein sequence ID" value="KAJ7782553.1"/>
    <property type="molecule type" value="Genomic_DNA"/>
</dbReference>
<dbReference type="Proteomes" id="UP001215280">
    <property type="component" value="Unassembled WGS sequence"/>
</dbReference>
<proteinExistence type="predicted"/>